<keyword evidence="1" id="KW-0812">Transmembrane</keyword>
<evidence type="ECO:0000313" key="2">
    <source>
        <dbReference type="EMBL" id="MDE1470091.1"/>
    </source>
</evidence>
<comment type="caution">
    <text evidence="2">The sequence shown here is derived from an EMBL/GenBank/DDBJ whole genome shotgun (WGS) entry which is preliminary data.</text>
</comment>
<accession>A0ABT5UQI0</accession>
<feature type="transmembrane region" description="Helical" evidence="1">
    <location>
        <begin position="175"/>
        <end position="198"/>
    </location>
</feature>
<dbReference type="Proteomes" id="UP001215087">
    <property type="component" value="Unassembled WGS sequence"/>
</dbReference>
<organism evidence="2 3">
    <name type="scientific">Eubacterium limosum</name>
    <dbReference type="NCBI Taxonomy" id="1736"/>
    <lineage>
        <taxon>Bacteria</taxon>
        <taxon>Bacillati</taxon>
        <taxon>Bacillota</taxon>
        <taxon>Clostridia</taxon>
        <taxon>Eubacteriales</taxon>
        <taxon>Eubacteriaceae</taxon>
        <taxon>Eubacterium</taxon>
    </lineage>
</organism>
<keyword evidence="1" id="KW-1133">Transmembrane helix</keyword>
<reference evidence="2 3" key="1">
    <citation type="submission" date="2023-02" db="EMBL/GenBank/DDBJ databases">
        <title>Comparative genome analysis of Eubacterium limosum species.</title>
        <authorList>
            <person name="Bak J.E."/>
        </authorList>
    </citation>
    <scope>NUCLEOTIDE SEQUENCE [LARGE SCALE GENOMIC DNA]</scope>
    <source>
        <strain evidence="2 3">KGMB01548</strain>
    </source>
</reference>
<dbReference type="RefSeq" id="WP_227205209.1">
    <property type="nucleotide sequence ID" value="NZ_JAJCLO010000001.1"/>
</dbReference>
<feature type="transmembrane region" description="Helical" evidence="1">
    <location>
        <begin position="12"/>
        <end position="33"/>
    </location>
</feature>
<feature type="transmembrane region" description="Helical" evidence="1">
    <location>
        <begin position="145"/>
        <end position="163"/>
    </location>
</feature>
<evidence type="ECO:0008006" key="4">
    <source>
        <dbReference type="Google" id="ProtNLM"/>
    </source>
</evidence>
<evidence type="ECO:0000313" key="3">
    <source>
        <dbReference type="Proteomes" id="UP001215087"/>
    </source>
</evidence>
<sequence length="212" mass="23782">MENGLKKRYILLRSIVTVFLALCIFNLIAGLTFTGLSLSVPSEVYEAAEITKPSDITRTVIQYYPESVQPVVKAASNIILHASPFPHADFSISNPPLHSKAALQIALWTNLSVVCLFGIIWFLLRKLLYSMSLKEPPFTPEHQKSLHYIAIIIIILALIPHTLESIIYTVYCRNYLGFSIIDSLSAIVLLLLGINLYVCTKNIVQAEPLRRK</sequence>
<evidence type="ECO:0000256" key="1">
    <source>
        <dbReference type="SAM" id="Phobius"/>
    </source>
</evidence>
<proteinExistence type="predicted"/>
<keyword evidence="1" id="KW-0472">Membrane</keyword>
<dbReference type="EMBL" id="JAQSVD010000003">
    <property type="protein sequence ID" value="MDE1470091.1"/>
    <property type="molecule type" value="Genomic_DNA"/>
</dbReference>
<name>A0ABT5UQI0_EUBLI</name>
<gene>
    <name evidence="2" type="ORF">PTZ04_07465</name>
</gene>
<keyword evidence="3" id="KW-1185">Reference proteome</keyword>
<feature type="transmembrane region" description="Helical" evidence="1">
    <location>
        <begin position="105"/>
        <end position="124"/>
    </location>
</feature>
<protein>
    <recommendedName>
        <fullName evidence="4">DUF2975 family protein</fullName>
    </recommendedName>
</protein>